<comment type="caution">
    <text evidence="2">The sequence shown here is derived from an EMBL/GenBank/DDBJ whole genome shotgun (WGS) entry which is preliminary data.</text>
</comment>
<feature type="transmembrane region" description="Helical" evidence="1">
    <location>
        <begin position="68"/>
        <end position="92"/>
    </location>
</feature>
<protein>
    <submittedName>
        <fullName evidence="2">Uncharacterized protein</fullName>
    </submittedName>
</protein>
<proteinExistence type="predicted"/>
<gene>
    <name evidence="2" type="ORF">S03H2_51884</name>
</gene>
<reference evidence="2" key="1">
    <citation type="journal article" date="2014" name="Front. Microbiol.">
        <title>High frequency of phylogenetically diverse reductive dehalogenase-homologous genes in deep subseafloor sedimentary metagenomes.</title>
        <authorList>
            <person name="Kawai M."/>
            <person name="Futagami T."/>
            <person name="Toyoda A."/>
            <person name="Takaki Y."/>
            <person name="Nishi S."/>
            <person name="Hori S."/>
            <person name="Arai W."/>
            <person name="Tsubouchi T."/>
            <person name="Morono Y."/>
            <person name="Uchiyama I."/>
            <person name="Ito T."/>
            <person name="Fujiyama A."/>
            <person name="Inagaki F."/>
            <person name="Takami H."/>
        </authorList>
    </citation>
    <scope>NUCLEOTIDE SEQUENCE</scope>
    <source>
        <strain evidence="2">Expedition CK06-06</strain>
    </source>
</reference>
<keyword evidence="1" id="KW-1133">Transmembrane helix</keyword>
<accession>X1GXB4</accession>
<keyword evidence="1" id="KW-0472">Membrane</keyword>
<dbReference type="AlphaFoldDB" id="X1GXB4"/>
<name>X1GXB4_9ZZZZ</name>
<dbReference type="EMBL" id="BARU01032944">
    <property type="protein sequence ID" value="GAH62541.1"/>
    <property type="molecule type" value="Genomic_DNA"/>
</dbReference>
<feature type="non-terminal residue" evidence="2">
    <location>
        <position position="1"/>
    </location>
</feature>
<evidence type="ECO:0000313" key="2">
    <source>
        <dbReference type="EMBL" id="GAH62541.1"/>
    </source>
</evidence>
<sequence>DAILDKLNEMDPKLDELLTWKAVHKEEHKVIHRDVNEIRETLFENPGLKAQVQTLMNCKRHISKWRDFWLGVLRTVIAAAIVAVLMWLMLIYRKGGA</sequence>
<evidence type="ECO:0000256" key="1">
    <source>
        <dbReference type="SAM" id="Phobius"/>
    </source>
</evidence>
<keyword evidence="1" id="KW-0812">Transmembrane</keyword>
<organism evidence="2">
    <name type="scientific">marine sediment metagenome</name>
    <dbReference type="NCBI Taxonomy" id="412755"/>
    <lineage>
        <taxon>unclassified sequences</taxon>
        <taxon>metagenomes</taxon>
        <taxon>ecological metagenomes</taxon>
    </lineage>
</organism>